<evidence type="ECO:0000313" key="1">
    <source>
        <dbReference type="EMBL" id="KAI4837683.1"/>
    </source>
</evidence>
<sequence>MSIWYAFFSYAIISCLPVFVSSSFNFCNYGEYFKNNKCYVCEEDSYSSHRNSESCFSCPPSSFNKKRTSKFIYDCTCDNNYYLDYVGNRCDLCSYINNHFYCKKNLNELHVDNLESFFKHKNEISFKNFDRCSVKQKKKNIYPFMNNMYIYCKRPYVCLDTCGKCAEKNEGFICNNCIKNYYKNIYVKYAKCKKCYHIIFIIFITMIYCILSLIFFMVLFKCINISLYFYHFDIYEKGTIYFLHYFREFMFYLSLILLLSFSNDLTENERENYTLYEKENKGGLYLHKGNLKAHYFLNIYLHNAFYDLIKIVHLNFLHFIKLDCFHFYSNRSKIYMLQILVFVWIVFLFTCFTLVFNFIFLYLRKGAKNMILEERGNKSESLNNNKIKRIKNFYAKYVRIKKDGSTTENRENMDNSLTVNFYFYYYLKNKMNVNLFHFDEGTTDFSKRHIDEVFLKNYEVVTMKPRRAISKKDIGYIYHSCVLISPFIAETIIQLLFITKNINHIIRLRTNNPHVKIYNFLFENGYIEIQKTAIDRFITKAICIYKQVFKGNYFLFRSEMISVFTDIVRNLRCFKDVYIRECIANRIREKYKINEVDKNKMIYDENYEQKHINTFLYKLRRLDKNVDRKNQEFFQLFPNIGHVVLKKVNGGRKKKKRRNA</sequence>
<dbReference type="EMBL" id="CM043778">
    <property type="protein sequence ID" value="KAI4837683.1"/>
    <property type="molecule type" value="Genomic_DNA"/>
</dbReference>
<reference evidence="1" key="1">
    <citation type="submission" date="2022-06" db="EMBL/GenBank/DDBJ databases">
        <title>The First Complete Genome of the Simian Malaria Parasite Plasmodium brasilianum.</title>
        <authorList>
            <person name="Bajic M."/>
            <person name="Ravishankar S."/>
        </authorList>
    </citation>
    <scope>NUCLEOTIDE SEQUENCE</scope>
    <source>
        <strain evidence="1">Bolivian I</strain>
    </source>
</reference>
<name>A0ACB9Y7Y7_PLABR</name>
<comment type="caution">
    <text evidence="1">The sequence shown here is derived from an EMBL/GenBank/DDBJ whole genome shotgun (WGS) entry which is preliminary data.</text>
</comment>
<gene>
    <name evidence="1" type="ORF">MKS88_003096</name>
</gene>
<evidence type="ECO:0000313" key="2">
    <source>
        <dbReference type="Proteomes" id="UP001056978"/>
    </source>
</evidence>
<proteinExistence type="predicted"/>
<accession>A0ACB9Y7Y7</accession>
<keyword evidence="2" id="KW-1185">Reference proteome</keyword>
<organism evidence="1 2">
    <name type="scientific">Plasmodium brasilianum</name>
    <dbReference type="NCBI Taxonomy" id="5824"/>
    <lineage>
        <taxon>Eukaryota</taxon>
        <taxon>Sar</taxon>
        <taxon>Alveolata</taxon>
        <taxon>Apicomplexa</taxon>
        <taxon>Aconoidasida</taxon>
        <taxon>Haemosporida</taxon>
        <taxon>Plasmodiidae</taxon>
        <taxon>Plasmodium</taxon>
        <taxon>Plasmodium (Plasmodium)</taxon>
    </lineage>
</organism>
<dbReference type="Proteomes" id="UP001056978">
    <property type="component" value="Chromosome 10"/>
</dbReference>
<protein>
    <submittedName>
        <fullName evidence="1">Uncharacterized protein</fullName>
    </submittedName>
</protein>